<sequence>MNMLGWLKQRNADRWRFATVTNEAQVAKLFNRMYEDYIQMYGLELEGLEHREASAVNLSSHYALDGHNPEMLSAYYVGIIQLNKSDEGIDAHWQIGQTGSPQWGQGQLFGDYLLIDFQYEEEDAPYAGRVVYRWNGKVWIGFWAEHEIYELGYERLSPLQER</sequence>
<dbReference type="RefSeq" id="WP_332922040.1">
    <property type="nucleotide sequence ID" value="NZ_AP025292.1"/>
</dbReference>
<accession>A0ABN6L650</accession>
<dbReference type="EMBL" id="AP025292">
    <property type="protein sequence ID" value="BDC98634.1"/>
    <property type="molecule type" value="Genomic_DNA"/>
</dbReference>
<name>A0ABN6L650_9BACT</name>
<dbReference type="Proteomes" id="UP001354989">
    <property type="component" value="Chromosome"/>
</dbReference>
<evidence type="ECO:0000313" key="2">
    <source>
        <dbReference type="Proteomes" id="UP001354989"/>
    </source>
</evidence>
<keyword evidence="2" id="KW-1185">Reference proteome</keyword>
<gene>
    <name evidence="1" type="ORF">PEPS_09150</name>
</gene>
<organism evidence="1 2">
    <name type="scientific">Persicobacter psychrovividus</name>
    <dbReference type="NCBI Taxonomy" id="387638"/>
    <lineage>
        <taxon>Bacteria</taxon>
        <taxon>Pseudomonadati</taxon>
        <taxon>Bacteroidota</taxon>
        <taxon>Cytophagia</taxon>
        <taxon>Cytophagales</taxon>
        <taxon>Persicobacteraceae</taxon>
        <taxon>Persicobacter</taxon>
    </lineage>
</organism>
<reference evidence="1 2" key="1">
    <citation type="submission" date="2021-12" db="EMBL/GenBank/DDBJ databases">
        <title>Genome sequencing of bacteria with rrn-lacking chromosome and rrn-plasmid.</title>
        <authorList>
            <person name="Anda M."/>
            <person name="Iwasaki W."/>
        </authorList>
    </citation>
    <scope>NUCLEOTIDE SEQUENCE [LARGE SCALE GENOMIC DNA]</scope>
    <source>
        <strain evidence="1 2">NBRC 101262</strain>
    </source>
</reference>
<evidence type="ECO:0000313" key="1">
    <source>
        <dbReference type="EMBL" id="BDC98634.1"/>
    </source>
</evidence>
<proteinExistence type="predicted"/>
<protein>
    <submittedName>
        <fullName evidence="1">Uncharacterized protein</fullName>
    </submittedName>
</protein>